<dbReference type="RefSeq" id="NP_983214.1">
    <property type="nucleotide sequence ID" value="NM_208567.1"/>
</dbReference>
<proteinExistence type="predicted"/>
<sequence>MSEILRAKVKVALVQLAGSSASKAANLARAGQFIERAMTEQPDTGLVVLPECFNAPYEIGKFREFAEVAAEGPESPSVGFLAGQARRWGVTLVGGTIPELEPDTQRVYNTCLVFDGKGALVGKHRKVHLFDVDIPGKITFTESRTLAAGRHVTQVDTPAGALGVGVCYDLRFPELAMVCARRGAYAMVYPSAFNTTTGPLHWHLLARARSVDNQIYTLLCSPARVAGASYQAYGHSLVVDPTGRVVAEAGEGEEILYATLDPAELDWVRRAIPVTRQRRFDVYADVAASSP</sequence>
<keyword evidence="4" id="KW-1185">Reference proteome</keyword>
<dbReference type="OMA" id="MQSKPYA"/>
<dbReference type="EMBL" id="AE016816">
    <property type="protein sequence ID" value="AAS51038.1"/>
    <property type="molecule type" value="Genomic_DNA"/>
</dbReference>
<dbReference type="eggNOG" id="KOG0806">
    <property type="taxonomic scope" value="Eukaryota"/>
</dbReference>
<dbReference type="InParanoid" id="Q75CV6"/>
<dbReference type="Pfam" id="PF00795">
    <property type="entry name" value="CN_hydrolase"/>
    <property type="match status" value="1"/>
</dbReference>
<dbReference type="Proteomes" id="UP000000591">
    <property type="component" value="Chromosome III"/>
</dbReference>
<dbReference type="Gene3D" id="3.60.110.10">
    <property type="entry name" value="Carbon-nitrogen hydrolase"/>
    <property type="match status" value="1"/>
</dbReference>
<reference evidence="4" key="2">
    <citation type="journal article" date="2013" name="G3 (Bethesda)">
        <title>Genomes of Ashbya fungi isolated from insects reveal four mating-type loci, numerous translocations, lack of transposons, and distinct gene duplications.</title>
        <authorList>
            <person name="Dietrich F.S."/>
            <person name="Voegeli S."/>
            <person name="Kuo S."/>
            <person name="Philippsen P."/>
        </authorList>
    </citation>
    <scope>GENOME REANNOTATION</scope>
    <source>
        <strain evidence="4">ATCC 10895 / CBS 109.51 / FGSC 9923 / NRRL Y-1056</strain>
    </source>
</reference>
<name>Q75CV6_EREGS</name>
<dbReference type="PANTHER" id="PTHR23088">
    <property type="entry name" value="NITRILASE-RELATED"/>
    <property type="match status" value="1"/>
</dbReference>
<evidence type="ECO:0000259" key="2">
    <source>
        <dbReference type="PROSITE" id="PS50263"/>
    </source>
</evidence>
<dbReference type="HOGENOM" id="CLU_030130_1_0_1"/>
<dbReference type="PROSITE" id="PS50263">
    <property type="entry name" value="CN_HYDROLASE"/>
    <property type="match status" value="1"/>
</dbReference>
<dbReference type="OrthoDB" id="10250282at2759"/>
<protein>
    <submittedName>
        <fullName evidence="3">ACL190Wp</fullName>
    </submittedName>
</protein>
<feature type="domain" description="CN hydrolase" evidence="2">
    <location>
        <begin position="9"/>
        <end position="262"/>
    </location>
</feature>
<gene>
    <name evidence="3" type="ORF">AGOS_ACL190W</name>
</gene>
<dbReference type="KEGG" id="ago:AGOS_ACL190W"/>
<dbReference type="STRING" id="284811.Q75CV6"/>
<keyword evidence="1" id="KW-0378">Hydrolase</keyword>
<dbReference type="InterPro" id="IPR045254">
    <property type="entry name" value="Nit1/2_C-N_Hydrolase"/>
</dbReference>
<dbReference type="InterPro" id="IPR003010">
    <property type="entry name" value="C-N_Hydrolase"/>
</dbReference>
<dbReference type="CDD" id="cd07572">
    <property type="entry name" value="nit"/>
    <property type="match status" value="1"/>
</dbReference>
<reference evidence="3 4" key="1">
    <citation type="journal article" date="2004" name="Science">
        <title>The Ashbya gossypii genome as a tool for mapping the ancient Saccharomyces cerevisiae genome.</title>
        <authorList>
            <person name="Dietrich F.S."/>
            <person name="Voegeli S."/>
            <person name="Brachat S."/>
            <person name="Lerch A."/>
            <person name="Gates K."/>
            <person name="Steiner S."/>
            <person name="Mohr C."/>
            <person name="Pohlmann R."/>
            <person name="Luedi P."/>
            <person name="Choi S."/>
            <person name="Wing R.A."/>
            <person name="Flavier A."/>
            <person name="Gaffney T.D."/>
            <person name="Philippsen P."/>
        </authorList>
    </citation>
    <scope>NUCLEOTIDE SEQUENCE [LARGE SCALE GENOMIC DNA]</scope>
    <source>
        <strain evidence="4">ATCC 10895 / CBS 109.51 / FGSC 9923 / NRRL Y-1056</strain>
    </source>
</reference>
<dbReference type="GeneID" id="4619334"/>
<dbReference type="GO" id="GO:0006528">
    <property type="term" value="P:asparagine metabolic process"/>
    <property type="evidence" value="ECO:0000318"/>
    <property type="project" value="GO_Central"/>
</dbReference>
<dbReference type="InterPro" id="IPR001110">
    <property type="entry name" value="UPF0012_CS"/>
</dbReference>
<dbReference type="PANTHER" id="PTHR23088:SF30">
    <property type="entry name" value="OMEGA-AMIDASE NIT2"/>
    <property type="match status" value="1"/>
</dbReference>
<dbReference type="AlphaFoldDB" id="Q75CV6"/>
<evidence type="ECO:0000256" key="1">
    <source>
        <dbReference type="ARBA" id="ARBA00022801"/>
    </source>
</evidence>
<dbReference type="GO" id="GO:0043605">
    <property type="term" value="P:amide catabolic process"/>
    <property type="evidence" value="ECO:0007669"/>
    <property type="project" value="EnsemblFungi"/>
</dbReference>
<dbReference type="GO" id="GO:0006107">
    <property type="term" value="P:oxaloacetate metabolic process"/>
    <property type="evidence" value="ECO:0000318"/>
    <property type="project" value="GO_Central"/>
</dbReference>
<dbReference type="PROSITE" id="PS01227">
    <property type="entry name" value="UPF0012"/>
    <property type="match status" value="1"/>
</dbReference>
<dbReference type="GO" id="GO:0006541">
    <property type="term" value="P:glutamine metabolic process"/>
    <property type="evidence" value="ECO:0000318"/>
    <property type="project" value="GO_Central"/>
</dbReference>
<dbReference type="InterPro" id="IPR036526">
    <property type="entry name" value="C-N_Hydrolase_sf"/>
</dbReference>
<evidence type="ECO:0000313" key="4">
    <source>
        <dbReference type="Proteomes" id="UP000000591"/>
    </source>
</evidence>
<accession>Q75CV6</accession>
<dbReference type="SUPFAM" id="SSF56317">
    <property type="entry name" value="Carbon-nitrogen hydrolase"/>
    <property type="match status" value="1"/>
</dbReference>
<dbReference type="FunCoup" id="Q75CV6">
    <property type="interactions" value="666"/>
</dbReference>
<organism evidence="3 4">
    <name type="scientific">Eremothecium gossypii (strain ATCC 10895 / CBS 109.51 / FGSC 9923 / NRRL Y-1056)</name>
    <name type="common">Yeast</name>
    <name type="synonym">Ashbya gossypii</name>
    <dbReference type="NCBI Taxonomy" id="284811"/>
    <lineage>
        <taxon>Eukaryota</taxon>
        <taxon>Fungi</taxon>
        <taxon>Dikarya</taxon>
        <taxon>Ascomycota</taxon>
        <taxon>Saccharomycotina</taxon>
        <taxon>Saccharomycetes</taxon>
        <taxon>Saccharomycetales</taxon>
        <taxon>Saccharomycetaceae</taxon>
        <taxon>Eremothecium</taxon>
    </lineage>
</organism>
<evidence type="ECO:0000313" key="3">
    <source>
        <dbReference type="EMBL" id="AAS51038.1"/>
    </source>
</evidence>
<dbReference type="GO" id="GO:0050152">
    <property type="term" value="F:omega-amidase activity"/>
    <property type="evidence" value="ECO:0000318"/>
    <property type="project" value="GO_Central"/>
</dbReference>